<dbReference type="Pfam" id="PF13240">
    <property type="entry name" value="Zn_Ribbon_1"/>
    <property type="match status" value="1"/>
</dbReference>
<proteinExistence type="predicted"/>
<evidence type="ECO:0000256" key="1">
    <source>
        <dbReference type="SAM" id="Phobius"/>
    </source>
</evidence>
<organism evidence="4 5">
    <name type="scientific">Winogradskyella vincentii</name>
    <dbReference type="NCBI Taxonomy" id="2877122"/>
    <lineage>
        <taxon>Bacteria</taxon>
        <taxon>Pseudomonadati</taxon>
        <taxon>Bacteroidota</taxon>
        <taxon>Flavobacteriia</taxon>
        <taxon>Flavobacteriales</taxon>
        <taxon>Flavobacteriaceae</taxon>
        <taxon>Winogradskyella</taxon>
    </lineage>
</organism>
<accession>A0ABS7Y4X4</accession>
<keyword evidence="1" id="KW-0472">Membrane</keyword>
<dbReference type="InterPro" id="IPR026870">
    <property type="entry name" value="Zinc_ribbon_dom"/>
</dbReference>
<keyword evidence="2" id="KW-0732">Signal</keyword>
<keyword evidence="1" id="KW-1133">Transmembrane helix</keyword>
<keyword evidence="5" id="KW-1185">Reference proteome</keyword>
<dbReference type="EMBL" id="JAIUJS010000005">
    <property type="protein sequence ID" value="MCA0153677.1"/>
    <property type="molecule type" value="Genomic_DNA"/>
</dbReference>
<evidence type="ECO:0000259" key="3">
    <source>
        <dbReference type="Pfam" id="PF13240"/>
    </source>
</evidence>
<evidence type="ECO:0000313" key="4">
    <source>
        <dbReference type="EMBL" id="MCA0153677.1"/>
    </source>
</evidence>
<evidence type="ECO:0000313" key="5">
    <source>
        <dbReference type="Proteomes" id="UP001198402"/>
    </source>
</evidence>
<reference evidence="5" key="1">
    <citation type="submission" date="2023-07" db="EMBL/GenBank/DDBJ databases">
        <authorList>
            <person name="Yue Y."/>
        </authorList>
    </citation>
    <scope>NUCLEOTIDE SEQUENCE [LARGE SCALE GENOMIC DNA]</scope>
    <source>
        <strain evidence="5">2Y89</strain>
    </source>
</reference>
<name>A0ABS7Y4X4_9FLAO</name>
<comment type="caution">
    <text evidence="4">The sequence shown here is derived from an EMBL/GenBank/DDBJ whole genome shotgun (WGS) entry which is preliminary data.</text>
</comment>
<sequence>MRFRLKATFLFLIITSFCLAQDWVQTLISGIGSIEFPSDPEIFDQSGVLIYKVENEDAFYLVSITQIDPSYNDEITANLEDYYEGHLEGVEEASGGTVTFKQDIGIDGVSAIDARISGVANPELPSLLFKRFVYVNSFNVSAEFRPKKTDELEFTALKDRFFNTLQLDVSALGPSMVLDGANAEKDAFRKGYEIGYVIGRIAFWVFLVIIAILIFYFIIKALKPKTKKEPKATVSKPITKQKIECTNCGKYNSTEAKYCSQCGYTLPRD</sequence>
<dbReference type="Proteomes" id="UP001198402">
    <property type="component" value="Unassembled WGS sequence"/>
</dbReference>
<dbReference type="RefSeq" id="WP_224478639.1">
    <property type="nucleotide sequence ID" value="NZ_JAIUJS010000005.1"/>
</dbReference>
<feature type="signal peptide" evidence="2">
    <location>
        <begin position="1"/>
        <end position="20"/>
    </location>
</feature>
<protein>
    <submittedName>
        <fullName evidence="4">Zinc ribbon domain-containing protein</fullName>
    </submittedName>
</protein>
<feature type="transmembrane region" description="Helical" evidence="1">
    <location>
        <begin position="201"/>
        <end position="219"/>
    </location>
</feature>
<feature type="domain" description="Zinc-ribbon" evidence="3">
    <location>
        <begin position="245"/>
        <end position="266"/>
    </location>
</feature>
<feature type="chain" id="PRO_5045837214" evidence="2">
    <location>
        <begin position="21"/>
        <end position="269"/>
    </location>
</feature>
<keyword evidence="1" id="KW-0812">Transmembrane</keyword>
<evidence type="ECO:0000256" key="2">
    <source>
        <dbReference type="SAM" id="SignalP"/>
    </source>
</evidence>
<gene>
    <name evidence="4" type="ORF">LBV24_10655</name>
</gene>